<dbReference type="EMBL" id="LCLS01000001">
    <property type="protein sequence ID" value="KKU22535.1"/>
    <property type="molecule type" value="Genomic_DNA"/>
</dbReference>
<dbReference type="InterPro" id="IPR001296">
    <property type="entry name" value="Glyco_trans_1"/>
</dbReference>
<keyword evidence="2" id="KW-0808">Transferase</keyword>
<dbReference type="SUPFAM" id="SSF53756">
    <property type="entry name" value="UDP-Glycosyltransferase/glycogen phosphorylase"/>
    <property type="match status" value="1"/>
</dbReference>
<dbReference type="Pfam" id="PF00534">
    <property type="entry name" value="Glycos_transf_1"/>
    <property type="match status" value="1"/>
</dbReference>
<accession>A0A0G1RNP0</accession>
<proteinExistence type="predicted"/>
<evidence type="ECO:0000259" key="1">
    <source>
        <dbReference type="Pfam" id="PF00534"/>
    </source>
</evidence>
<dbReference type="Proteomes" id="UP000034107">
    <property type="component" value="Unassembled WGS sequence"/>
</dbReference>
<evidence type="ECO:0000313" key="2">
    <source>
        <dbReference type="EMBL" id="KKU22535.1"/>
    </source>
</evidence>
<dbReference type="GO" id="GO:0016757">
    <property type="term" value="F:glycosyltransferase activity"/>
    <property type="evidence" value="ECO:0007669"/>
    <property type="project" value="InterPro"/>
</dbReference>
<dbReference type="AlphaFoldDB" id="A0A0G1RNP0"/>
<dbReference type="InterPro" id="IPR050194">
    <property type="entry name" value="Glycosyltransferase_grp1"/>
</dbReference>
<dbReference type="PATRIC" id="fig|1618732.3.peg.55"/>
<sequence length="362" mass="41271">MKVALVHEYLNQFGGAERVLAVLADIFPKAPIYTLLYDEKASRGLFRGRDVRTSFLQKIPGAAKHHKLYPLLMPLAMEQFDLSGFDLVISVSASFAKGVITKPGTRHICYCLTPPRFLWDNSQRFAREFGFPFFIRGLMPPFISYLRLWDQQASDRVDEYWHISNFVGERIKKYYKRESKLIYPFVDTRKFTVSSLQFTDDNFFLMVGRLVSYKKFDVAIRAFNELGLNLKIIGAGPESGRLKKMAKRNIEFTGPVSDQDLSEYYQQCRALIFPQEEDFGIVPLESMASGRPVIAYRGGGALETVAEGKTGIFFDEPSPESLIAAVQKFQSMNFSAVECRQQAEKFSTDIFKATIIKTLKNI</sequence>
<evidence type="ECO:0000313" key="3">
    <source>
        <dbReference type="Proteomes" id="UP000034107"/>
    </source>
</evidence>
<gene>
    <name evidence="2" type="ORF">UX31_C0001G0053</name>
</gene>
<organism evidence="2 3">
    <name type="scientific">Candidatus Nomurabacteria bacterium GW2011_GWA1_46_11</name>
    <dbReference type="NCBI Taxonomy" id="1618732"/>
    <lineage>
        <taxon>Bacteria</taxon>
        <taxon>Candidatus Nomuraibacteriota</taxon>
    </lineage>
</organism>
<reference evidence="2 3" key="1">
    <citation type="journal article" date="2015" name="Nature">
        <title>rRNA introns, odd ribosomes, and small enigmatic genomes across a large radiation of phyla.</title>
        <authorList>
            <person name="Brown C.T."/>
            <person name="Hug L.A."/>
            <person name="Thomas B.C."/>
            <person name="Sharon I."/>
            <person name="Castelle C.J."/>
            <person name="Singh A."/>
            <person name="Wilkins M.J."/>
            <person name="Williams K.H."/>
            <person name="Banfield J.F."/>
        </authorList>
    </citation>
    <scope>NUCLEOTIDE SEQUENCE [LARGE SCALE GENOMIC DNA]</scope>
</reference>
<dbReference type="Gene3D" id="3.40.50.2000">
    <property type="entry name" value="Glycogen Phosphorylase B"/>
    <property type="match status" value="2"/>
</dbReference>
<dbReference type="PANTHER" id="PTHR45947:SF3">
    <property type="entry name" value="SULFOQUINOVOSYL TRANSFERASE SQD2"/>
    <property type="match status" value="1"/>
</dbReference>
<name>A0A0G1RNP0_9BACT</name>
<protein>
    <submittedName>
        <fullName evidence="2">Glycosyl transferase group 1</fullName>
    </submittedName>
</protein>
<comment type="caution">
    <text evidence="2">The sequence shown here is derived from an EMBL/GenBank/DDBJ whole genome shotgun (WGS) entry which is preliminary data.</text>
</comment>
<feature type="domain" description="Glycosyl transferase family 1" evidence="1">
    <location>
        <begin position="194"/>
        <end position="345"/>
    </location>
</feature>
<dbReference type="PANTHER" id="PTHR45947">
    <property type="entry name" value="SULFOQUINOVOSYL TRANSFERASE SQD2"/>
    <property type="match status" value="1"/>
</dbReference>